<dbReference type="InterPro" id="IPR007630">
    <property type="entry name" value="RNA_pol_sigma70_r4"/>
</dbReference>
<dbReference type="InterPro" id="IPR013325">
    <property type="entry name" value="RNA_pol_sigma_r2"/>
</dbReference>
<sequence length="559" mass="64710">MSNIDGNKVSDSNYIFDKEAEHLGESPSFEEQPPEIDDKQVQSRVTDRGDDVVWQYMHAMGQISLLDRETEIKIAKEIEIATHKVMSALSRFPFVTANILAIYDEIIDEENDQRNDINYLISGLSMQAEDSQEAQPREDLPEDSDDNSLFLGLDLEAVHKHMNHLKNCYHDLIEAMHNKGSEEDISKRKTELSKAFTKIKFSNRVIRSSIRQVKETQSKIKELDQKLLHILSKQIKVPKKLFLPYLKDNAEQANWVDAFLIEHPKYQNDFEEHQHSIQRVYKGYKRIQRQYNESVTEIKKTIKVITQGELQTSKAKDDMIQANLRLVISLAKKYTNRGLQFLDLIQEGNIGLMKAVDKFEYRRGFKFSTYATWWIKQAITRAIADQARTIRIPVHMIETINKLHRLQREIMQKSGKEASLEELSKQMDIPVDKIIKILKITEPVSTETPIGDNKEDGGSFLSEFIEDKTESPIDKSMKSALKEAITDMLEGLTPREAKVLRMRFGINMNTDHTLEEVGKQFDVTRERIRQIEAKALRKLKHPTRSEKLSTFLDDITSDD</sequence>
<dbReference type="Pfam" id="PF04542">
    <property type="entry name" value="Sigma70_r2"/>
    <property type="match status" value="1"/>
</dbReference>
<dbReference type="Pfam" id="PF04539">
    <property type="entry name" value="Sigma70_r3"/>
    <property type="match status" value="1"/>
</dbReference>
<name>A0ABT1L3F3_9GAMM</name>
<dbReference type="PROSITE" id="PS00716">
    <property type="entry name" value="SIGMA70_2"/>
    <property type="match status" value="1"/>
</dbReference>
<dbReference type="EMBL" id="JAKUDN010000001">
    <property type="protein sequence ID" value="MCP8351749.1"/>
    <property type="molecule type" value="Genomic_DNA"/>
</dbReference>
<accession>A0ABT1L3F3</accession>
<comment type="caution">
    <text evidence="10">The sequence shown here is derived from an EMBL/GenBank/DDBJ whole genome shotgun (WGS) entry which is preliminary data.</text>
</comment>
<evidence type="ECO:0000259" key="8">
    <source>
        <dbReference type="PROSITE" id="PS00715"/>
    </source>
</evidence>
<evidence type="ECO:0000256" key="7">
    <source>
        <dbReference type="SAM" id="MobiDB-lite"/>
    </source>
</evidence>
<comment type="subunit">
    <text evidence="6">Interacts transiently with the RNA polymerase catalytic core.</text>
</comment>
<feature type="region of interest" description="Sigma-70 factor domain-4" evidence="6">
    <location>
        <begin position="488"/>
        <end position="541"/>
    </location>
</feature>
<evidence type="ECO:0000256" key="6">
    <source>
        <dbReference type="HAMAP-Rule" id="MF_00963"/>
    </source>
</evidence>
<dbReference type="InterPro" id="IPR007627">
    <property type="entry name" value="RNA_pol_sigma70_r2"/>
</dbReference>
<feature type="DNA-binding region" description="H-T-H motif" evidence="6">
    <location>
        <begin position="514"/>
        <end position="533"/>
    </location>
</feature>
<keyword evidence="3 6" id="KW-0731">Sigma factor</keyword>
<evidence type="ECO:0000313" key="11">
    <source>
        <dbReference type="Proteomes" id="UP001320768"/>
    </source>
</evidence>
<dbReference type="NCBIfam" id="TIGR02393">
    <property type="entry name" value="RpoD_Cterm"/>
    <property type="match status" value="1"/>
</dbReference>
<evidence type="ECO:0000313" key="10">
    <source>
        <dbReference type="EMBL" id="MCP8351749.1"/>
    </source>
</evidence>
<dbReference type="PROSITE" id="PS00715">
    <property type="entry name" value="SIGMA70_1"/>
    <property type="match status" value="1"/>
</dbReference>
<keyword evidence="1 6" id="KW-0963">Cytoplasm</keyword>
<dbReference type="RefSeq" id="WP_258568864.1">
    <property type="nucleotide sequence ID" value="NZ_JAKUDN010000001.1"/>
</dbReference>
<dbReference type="PANTHER" id="PTHR30603">
    <property type="entry name" value="RNA POLYMERASE SIGMA FACTOR RPO"/>
    <property type="match status" value="1"/>
</dbReference>
<dbReference type="InterPro" id="IPR014284">
    <property type="entry name" value="RNA_pol_sigma-70_dom"/>
</dbReference>
<gene>
    <name evidence="6 10" type="primary">rpoD</name>
    <name evidence="10" type="ORF">MKS91_00360</name>
</gene>
<dbReference type="PRINTS" id="PR00046">
    <property type="entry name" value="SIGMA70FCT"/>
</dbReference>
<dbReference type="InterPro" id="IPR050239">
    <property type="entry name" value="Sigma-70_RNA_pol_init_factors"/>
</dbReference>
<dbReference type="NCBIfam" id="TIGR02937">
    <property type="entry name" value="sigma70-ECF"/>
    <property type="match status" value="1"/>
</dbReference>
<protein>
    <recommendedName>
        <fullName evidence="6">RNA polymerase sigma factor RpoD</fullName>
    </recommendedName>
    <alternativeName>
        <fullName evidence="6">Sigma-70</fullName>
    </alternativeName>
</protein>
<dbReference type="Pfam" id="PF04546">
    <property type="entry name" value="Sigma70_ner"/>
    <property type="match status" value="1"/>
</dbReference>
<dbReference type="InterPro" id="IPR013324">
    <property type="entry name" value="RNA_pol_sigma_r3/r4-like"/>
</dbReference>
<feature type="region of interest" description="Sigma-70 factor domain-2" evidence="6">
    <location>
        <begin position="319"/>
        <end position="389"/>
    </location>
</feature>
<comment type="function">
    <text evidence="6">Sigma factors are initiation factors that promote the attachment of RNA polymerase to specific initiation sites and are then released. This sigma factor is the primary sigma factor during exponential growth.</text>
</comment>
<dbReference type="Gene3D" id="1.10.601.10">
    <property type="entry name" value="RNA Polymerase Primary Sigma Factor"/>
    <property type="match status" value="1"/>
</dbReference>
<evidence type="ECO:0000256" key="2">
    <source>
        <dbReference type="ARBA" id="ARBA00023015"/>
    </source>
</evidence>
<dbReference type="InterPro" id="IPR012760">
    <property type="entry name" value="RNA_pol_sigma_RpoD_C"/>
</dbReference>
<dbReference type="NCBIfam" id="NF004208">
    <property type="entry name" value="PRK05658.1"/>
    <property type="match status" value="1"/>
</dbReference>
<dbReference type="SUPFAM" id="SSF88946">
    <property type="entry name" value="Sigma2 domain of RNA polymerase sigma factors"/>
    <property type="match status" value="1"/>
</dbReference>
<feature type="region of interest" description="Disordered" evidence="7">
    <location>
        <begin position="20"/>
        <end position="42"/>
    </location>
</feature>
<proteinExistence type="inferred from homology"/>
<evidence type="ECO:0000256" key="3">
    <source>
        <dbReference type="ARBA" id="ARBA00023082"/>
    </source>
</evidence>
<dbReference type="InterPro" id="IPR007631">
    <property type="entry name" value="RNA_pol_sigma_70_non-ess"/>
</dbReference>
<evidence type="ECO:0000256" key="4">
    <source>
        <dbReference type="ARBA" id="ARBA00023125"/>
    </source>
</evidence>
<keyword evidence="2 6" id="KW-0805">Transcription regulation</keyword>
<keyword evidence="5 6" id="KW-0804">Transcription</keyword>
<dbReference type="InterPro" id="IPR028630">
    <property type="entry name" value="Sigma70_RpoD"/>
</dbReference>
<keyword evidence="11" id="KW-1185">Reference proteome</keyword>
<comment type="similarity">
    <text evidence="6">Belongs to the sigma-70 factor family. RpoD/SigA subfamily.</text>
</comment>
<keyword evidence="4 6" id="KW-0238">DNA-binding</keyword>
<comment type="subcellular location">
    <subcellularLocation>
        <location evidence="6">Cytoplasm</location>
    </subcellularLocation>
</comment>
<dbReference type="SUPFAM" id="SSF88659">
    <property type="entry name" value="Sigma3 and sigma4 domains of RNA polymerase sigma factors"/>
    <property type="match status" value="2"/>
</dbReference>
<dbReference type="CDD" id="cd06171">
    <property type="entry name" value="Sigma70_r4"/>
    <property type="match status" value="1"/>
</dbReference>
<evidence type="ECO:0000259" key="9">
    <source>
        <dbReference type="PROSITE" id="PS00716"/>
    </source>
</evidence>
<dbReference type="InterPro" id="IPR000943">
    <property type="entry name" value="RNA_pol_sigma70"/>
</dbReference>
<dbReference type="Proteomes" id="UP001320768">
    <property type="component" value="Unassembled WGS sequence"/>
</dbReference>
<evidence type="ECO:0000256" key="5">
    <source>
        <dbReference type="ARBA" id="ARBA00023163"/>
    </source>
</evidence>
<feature type="domain" description="RNA polymerase sigma-70" evidence="9">
    <location>
        <begin position="513"/>
        <end position="539"/>
    </location>
</feature>
<dbReference type="InterPro" id="IPR036388">
    <property type="entry name" value="WH-like_DNA-bd_sf"/>
</dbReference>
<dbReference type="Pfam" id="PF04545">
    <property type="entry name" value="Sigma70_r4"/>
    <property type="match status" value="1"/>
</dbReference>
<feature type="domain" description="RNA polymerase sigma-70" evidence="8">
    <location>
        <begin position="343"/>
        <end position="356"/>
    </location>
</feature>
<dbReference type="InterPro" id="IPR007624">
    <property type="entry name" value="RNA_pol_sigma70_r3"/>
</dbReference>
<dbReference type="HAMAP" id="MF_00963">
    <property type="entry name" value="Sigma70_RpoD_SigA"/>
    <property type="match status" value="1"/>
</dbReference>
<reference evidence="10 11" key="1">
    <citation type="journal article" date="2022" name="Nat. Microbiol.">
        <title>The microbiome of a bacterivorous marine choanoflagellate contains a resource-demanding obligate bacterial associate.</title>
        <authorList>
            <person name="Needham D.M."/>
            <person name="Poirier C."/>
            <person name="Bachy C."/>
            <person name="George E.E."/>
            <person name="Wilken S."/>
            <person name="Yung C.C.M."/>
            <person name="Limardo A.J."/>
            <person name="Morando M."/>
            <person name="Sudek L."/>
            <person name="Malmstrom R.R."/>
            <person name="Keeling P.J."/>
            <person name="Santoro A.E."/>
            <person name="Worden A.Z."/>
        </authorList>
    </citation>
    <scope>NUCLEOTIDE SEQUENCE [LARGE SCALE GENOMIC DNA]</scope>
    <source>
        <strain evidence="10 11">Comchoano-2</strain>
    </source>
</reference>
<organism evidence="10 11">
    <name type="scientific">Candidatus Synchoanobacter obligatus</name>
    <dbReference type="NCBI Taxonomy" id="2919597"/>
    <lineage>
        <taxon>Bacteria</taxon>
        <taxon>Pseudomonadati</taxon>
        <taxon>Pseudomonadota</taxon>
        <taxon>Gammaproteobacteria</taxon>
        <taxon>Candidatus Comchoanobacterales</taxon>
        <taxon>Candidatus Comchoanobacteraceae</taxon>
        <taxon>Candidatus Synchoanobacter</taxon>
    </lineage>
</organism>
<evidence type="ECO:0000256" key="1">
    <source>
        <dbReference type="ARBA" id="ARBA00022490"/>
    </source>
</evidence>
<comment type="caution">
    <text evidence="6">Lacks conserved residue(s) required for the propagation of feature annotation.</text>
</comment>
<dbReference type="PANTHER" id="PTHR30603:SF60">
    <property type="entry name" value="RNA POLYMERASE SIGMA FACTOR RPOD"/>
    <property type="match status" value="1"/>
</dbReference>
<dbReference type="Gene3D" id="1.10.10.10">
    <property type="entry name" value="Winged helix-like DNA-binding domain superfamily/Winged helix DNA-binding domain"/>
    <property type="match status" value="2"/>
</dbReference>
<feature type="short sequence motif" description="Interaction with polymerase core subunit RpoC" evidence="6">
    <location>
        <begin position="343"/>
        <end position="346"/>
    </location>
</feature>